<comment type="caution">
    <text evidence="1">The sequence shown here is derived from an EMBL/GenBank/DDBJ whole genome shotgun (WGS) entry which is preliminary data.</text>
</comment>
<dbReference type="AlphaFoldDB" id="A0A3M7SQF7"/>
<dbReference type="EMBL" id="REGN01000954">
    <property type="protein sequence ID" value="RNA37966.1"/>
    <property type="molecule type" value="Genomic_DNA"/>
</dbReference>
<dbReference type="Proteomes" id="UP000276133">
    <property type="component" value="Unassembled WGS sequence"/>
</dbReference>
<name>A0A3M7SQF7_BRAPC</name>
<sequence>MKSENNISPTQLSKSFQLVNSMSDLEQGRFYSVNKDGSFVKKKFLKFQYIFVTYNFFSEEFISFKLIILEKFFVKPNQGFSKYLLIIFNHQKIWCNDNCILPKFNKNSKFKPPKEKYIFENTEKFE</sequence>
<gene>
    <name evidence="1" type="ORF">BpHYR1_011905</name>
</gene>
<protein>
    <submittedName>
        <fullName evidence="1">Uncharacterized protein</fullName>
    </submittedName>
</protein>
<evidence type="ECO:0000313" key="1">
    <source>
        <dbReference type="EMBL" id="RNA37966.1"/>
    </source>
</evidence>
<proteinExistence type="predicted"/>
<keyword evidence="2" id="KW-1185">Reference proteome</keyword>
<evidence type="ECO:0000313" key="2">
    <source>
        <dbReference type="Proteomes" id="UP000276133"/>
    </source>
</evidence>
<accession>A0A3M7SQF7</accession>
<reference evidence="1 2" key="1">
    <citation type="journal article" date="2018" name="Sci. Rep.">
        <title>Genomic signatures of local adaptation to the degree of environmental predictability in rotifers.</title>
        <authorList>
            <person name="Franch-Gras L."/>
            <person name="Hahn C."/>
            <person name="Garcia-Roger E.M."/>
            <person name="Carmona M.J."/>
            <person name="Serra M."/>
            <person name="Gomez A."/>
        </authorList>
    </citation>
    <scope>NUCLEOTIDE SEQUENCE [LARGE SCALE GENOMIC DNA]</scope>
    <source>
        <strain evidence="1">HYR1</strain>
    </source>
</reference>
<organism evidence="1 2">
    <name type="scientific">Brachionus plicatilis</name>
    <name type="common">Marine rotifer</name>
    <name type="synonym">Brachionus muelleri</name>
    <dbReference type="NCBI Taxonomy" id="10195"/>
    <lineage>
        <taxon>Eukaryota</taxon>
        <taxon>Metazoa</taxon>
        <taxon>Spiralia</taxon>
        <taxon>Gnathifera</taxon>
        <taxon>Rotifera</taxon>
        <taxon>Eurotatoria</taxon>
        <taxon>Monogononta</taxon>
        <taxon>Pseudotrocha</taxon>
        <taxon>Ploima</taxon>
        <taxon>Brachionidae</taxon>
        <taxon>Brachionus</taxon>
    </lineage>
</organism>